<dbReference type="InterPro" id="IPR026960">
    <property type="entry name" value="RVT-Znf"/>
</dbReference>
<comment type="caution">
    <text evidence="2">The sequence shown here is derived from an EMBL/GenBank/DDBJ whole genome shotgun (WGS) entry which is preliminary data.</text>
</comment>
<dbReference type="Pfam" id="PF13966">
    <property type="entry name" value="zf-RVT"/>
    <property type="match status" value="1"/>
</dbReference>
<gene>
    <name evidence="2" type="ORF">Slati_1726700</name>
</gene>
<reference evidence="2" key="1">
    <citation type="submission" date="2020-06" db="EMBL/GenBank/DDBJ databases">
        <authorList>
            <person name="Li T."/>
            <person name="Hu X."/>
            <person name="Zhang T."/>
            <person name="Song X."/>
            <person name="Zhang H."/>
            <person name="Dai N."/>
            <person name="Sheng W."/>
            <person name="Hou X."/>
            <person name="Wei L."/>
        </authorList>
    </citation>
    <scope>NUCLEOTIDE SEQUENCE</scope>
    <source>
        <strain evidence="2">KEN1</strain>
        <tissue evidence="2">Leaf</tissue>
    </source>
</reference>
<accession>A0AAW2WX16</accession>
<protein>
    <recommendedName>
        <fullName evidence="1">Reverse transcriptase zinc-binding domain-containing protein</fullName>
    </recommendedName>
</protein>
<dbReference type="EMBL" id="JACGWN010000006">
    <property type="protein sequence ID" value="KAL0445988.1"/>
    <property type="molecule type" value="Genomic_DNA"/>
</dbReference>
<name>A0AAW2WX16_9LAMI</name>
<dbReference type="PANTHER" id="PTHR33116:SF86">
    <property type="entry name" value="REVERSE TRANSCRIPTASE DOMAIN-CONTAINING PROTEIN"/>
    <property type="match status" value="1"/>
</dbReference>
<organism evidence="2">
    <name type="scientific">Sesamum latifolium</name>
    <dbReference type="NCBI Taxonomy" id="2727402"/>
    <lineage>
        <taxon>Eukaryota</taxon>
        <taxon>Viridiplantae</taxon>
        <taxon>Streptophyta</taxon>
        <taxon>Embryophyta</taxon>
        <taxon>Tracheophyta</taxon>
        <taxon>Spermatophyta</taxon>
        <taxon>Magnoliopsida</taxon>
        <taxon>eudicotyledons</taxon>
        <taxon>Gunneridae</taxon>
        <taxon>Pentapetalae</taxon>
        <taxon>asterids</taxon>
        <taxon>lamiids</taxon>
        <taxon>Lamiales</taxon>
        <taxon>Pedaliaceae</taxon>
        <taxon>Sesamum</taxon>
    </lineage>
</organism>
<reference evidence="2" key="2">
    <citation type="journal article" date="2024" name="Plant">
        <title>Genomic evolution and insights into agronomic trait innovations of Sesamum species.</title>
        <authorList>
            <person name="Miao H."/>
            <person name="Wang L."/>
            <person name="Qu L."/>
            <person name="Liu H."/>
            <person name="Sun Y."/>
            <person name="Le M."/>
            <person name="Wang Q."/>
            <person name="Wei S."/>
            <person name="Zheng Y."/>
            <person name="Lin W."/>
            <person name="Duan Y."/>
            <person name="Cao H."/>
            <person name="Xiong S."/>
            <person name="Wang X."/>
            <person name="Wei L."/>
            <person name="Li C."/>
            <person name="Ma Q."/>
            <person name="Ju M."/>
            <person name="Zhao R."/>
            <person name="Li G."/>
            <person name="Mu C."/>
            <person name="Tian Q."/>
            <person name="Mei H."/>
            <person name="Zhang T."/>
            <person name="Gao T."/>
            <person name="Zhang H."/>
        </authorList>
    </citation>
    <scope>NUCLEOTIDE SEQUENCE</scope>
    <source>
        <strain evidence="2">KEN1</strain>
    </source>
</reference>
<evidence type="ECO:0000259" key="1">
    <source>
        <dbReference type="Pfam" id="PF13966"/>
    </source>
</evidence>
<proteinExistence type="predicted"/>
<dbReference type="AlphaFoldDB" id="A0AAW2WX16"/>
<sequence>MGCFKFPITLLKEIQGMIANFWWGNRGKRKIHWIFWNGLCESKLTGSLGFRQLQCFNLAMLAKQLWRLMTHPERLLSKVLRARYFPSGDVFFSTLGHRPSYTWRSIMAAHALFRTGCRWRVGLGLGRLVAARPQSFRPITLAPASLIDCNLITSIPLSCTTTTDLRIRHYSCNGLFTRKVWQAKIPNKVKVFVWRACHNALPTGKALSKRLHRFPEPCPLCRYQEEDVIHTLVHCSFARQVWGLAHFHIPYVSSALLGFWEWISTVSAQLDNADFWLLLCLCWFIWWCRNEMAMNGHCLDPPQVVCFAFQYLSSFLSQNSDDVVRAAPPSRAKWIAPALGHIKINFDGATFRNGRELGVGVVARGL</sequence>
<dbReference type="PANTHER" id="PTHR33116">
    <property type="entry name" value="REVERSE TRANSCRIPTASE ZINC-BINDING DOMAIN-CONTAINING PROTEIN-RELATED-RELATED"/>
    <property type="match status" value="1"/>
</dbReference>
<evidence type="ECO:0000313" key="2">
    <source>
        <dbReference type="EMBL" id="KAL0445988.1"/>
    </source>
</evidence>
<feature type="domain" description="Reverse transcriptase zinc-binding" evidence="1">
    <location>
        <begin position="177"/>
        <end position="242"/>
    </location>
</feature>